<accession>A0A2T0BDL8</accession>
<gene>
    <name evidence="1" type="ORF">CLVI_21200</name>
</gene>
<proteinExistence type="predicted"/>
<keyword evidence="2" id="KW-1185">Reference proteome</keyword>
<dbReference type="EMBL" id="PVXQ01000022">
    <property type="protein sequence ID" value="PRR81912.1"/>
    <property type="molecule type" value="Genomic_DNA"/>
</dbReference>
<dbReference type="RefSeq" id="WP_106060082.1">
    <property type="nucleotide sequence ID" value="NZ_PVXQ01000022.1"/>
</dbReference>
<evidence type="ECO:0000313" key="1">
    <source>
        <dbReference type="EMBL" id="PRR81912.1"/>
    </source>
</evidence>
<sequence>MDRKSCIKDDDEFIVYPSNFNVIIKQIRPLYVNGTRPIIIDCRRVGCPDIKSFMKIKFKPMHGRVYLVEPSILIYKANRCFCGIDMFQILFQDEGRGTHVESILIHVK</sequence>
<name>A0A2T0BDL8_9CLOT</name>
<evidence type="ECO:0000313" key="2">
    <source>
        <dbReference type="Proteomes" id="UP000239471"/>
    </source>
</evidence>
<dbReference type="Proteomes" id="UP000239471">
    <property type="component" value="Unassembled WGS sequence"/>
</dbReference>
<dbReference type="OrthoDB" id="1919338at2"/>
<dbReference type="AlphaFoldDB" id="A0A2T0BDL8"/>
<reference evidence="1 2" key="1">
    <citation type="submission" date="2018-03" db="EMBL/GenBank/DDBJ databases">
        <title>Genome sequence of Clostridium vincentii DSM 10228.</title>
        <authorList>
            <person name="Poehlein A."/>
            <person name="Daniel R."/>
        </authorList>
    </citation>
    <scope>NUCLEOTIDE SEQUENCE [LARGE SCALE GENOMIC DNA]</scope>
    <source>
        <strain evidence="1 2">DSM 10228</strain>
    </source>
</reference>
<protein>
    <submittedName>
        <fullName evidence="1">Uncharacterized protein</fullName>
    </submittedName>
</protein>
<comment type="caution">
    <text evidence="1">The sequence shown here is derived from an EMBL/GenBank/DDBJ whole genome shotgun (WGS) entry which is preliminary data.</text>
</comment>
<organism evidence="1 2">
    <name type="scientific">Clostridium vincentii</name>
    <dbReference type="NCBI Taxonomy" id="52704"/>
    <lineage>
        <taxon>Bacteria</taxon>
        <taxon>Bacillati</taxon>
        <taxon>Bacillota</taxon>
        <taxon>Clostridia</taxon>
        <taxon>Eubacteriales</taxon>
        <taxon>Clostridiaceae</taxon>
        <taxon>Clostridium</taxon>
    </lineage>
</organism>